<name>A0ABP0YH74_9ROSI</name>
<organism evidence="1 2">
    <name type="scientific">Citrullus colocynthis</name>
    <name type="common">colocynth</name>
    <dbReference type="NCBI Taxonomy" id="252529"/>
    <lineage>
        <taxon>Eukaryota</taxon>
        <taxon>Viridiplantae</taxon>
        <taxon>Streptophyta</taxon>
        <taxon>Embryophyta</taxon>
        <taxon>Tracheophyta</taxon>
        <taxon>Spermatophyta</taxon>
        <taxon>Magnoliopsida</taxon>
        <taxon>eudicotyledons</taxon>
        <taxon>Gunneridae</taxon>
        <taxon>Pentapetalae</taxon>
        <taxon>rosids</taxon>
        <taxon>fabids</taxon>
        <taxon>Cucurbitales</taxon>
        <taxon>Cucurbitaceae</taxon>
        <taxon>Benincaseae</taxon>
        <taxon>Citrullus</taxon>
    </lineage>
</organism>
<accession>A0ABP0YH74</accession>
<protein>
    <submittedName>
        <fullName evidence="1">Uncharacterized protein</fullName>
    </submittedName>
</protein>
<keyword evidence="2" id="KW-1185">Reference proteome</keyword>
<evidence type="ECO:0000313" key="2">
    <source>
        <dbReference type="Proteomes" id="UP001642487"/>
    </source>
</evidence>
<dbReference type="EMBL" id="OZ021737">
    <property type="protein sequence ID" value="CAK9318926.1"/>
    <property type="molecule type" value="Genomic_DNA"/>
</dbReference>
<sequence>MLSTSIPESSSSASAFRPSPTLFSHFVGKPNSSVSCPSSFSNLSISFHANKPPSLSTHNTVRPLFYSIFSHAAFLCLPSKTNKKTNKKIYHFFQINRGF</sequence>
<dbReference type="Proteomes" id="UP001642487">
    <property type="component" value="Chromosome 3"/>
</dbReference>
<proteinExistence type="predicted"/>
<gene>
    <name evidence="1" type="ORF">CITCOLO1_LOCUS10903</name>
</gene>
<evidence type="ECO:0000313" key="1">
    <source>
        <dbReference type="EMBL" id="CAK9318926.1"/>
    </source>
</evidence>
<reference evidence="1 2" key="1">
    <citation type="submission" date="2024-03" db="EMBL/GenBank/DDBJ databases">
        <authorList>
            <person name="Gkanogiannis A."/>
            <person name="Becerra Lopez-Lavalle L."/>
        </authorList>
    </citation>
    <scope>NUCLEOTIDE SEQUENCE [LARGE SCALE GENOMIC DNA]</scope>
</reference>